<evidence type="ECO:0000256" key="4">
    <source>
        <dbReference type="ARBA" id="ARBA00023136"/>
    </source>
</evidence>
<organism evidence="6 7">
    <name type="scientific">Scheffersomyces spartinae</name>
    <dbReference type="NCBI Taxonomy" id="45513"/>
    <lineage>
        <taxon>Eukaryota</taxon>
        <taxon>Fungi</taxon>
        <taxon>Dikarya</taxon>
        <taxon>Ascomycota</taxon>
        <taxon>Saccharomycotina</taxon>
        <taxon>Pichiomycetes</taxon>
        <taxon>Debaryomycetaceae</taxon>
        <taxon>Scheffersomyces</taxon>
    </lineage>
</organism>
<sequence>MSGSNLNLRPYYDHDTFDAGYSVIFKPGVGLINMQDGKPITTTVINLTSAIGLKGLGALEGRLLAGDKNYAYDLELQEYFDTNNLTELFKNLIYSFIRNYCKFLFIQPLEITRLVLQVGKFEGLKKKQVSVKPRLLSRLDSGTDSDFDHNDDALDDDNDDTEEINYFQSTTNEWNDPTINSNSNSIQPIKSPMKRKSTNKTPRDVIQPVSKHTVDVLTALVTKDGPLALFRAINANFLYQTLNHTIEAWITGFISPFLGIPDPFFLDLTHSNDPFKSLCLSVAGCVMTGLVLMPLDLIRVKLMLTQFNTPHSLSASTSTPSSTSTTTSSETTSVSTSVSSSVIEHHQDAPPQKVNTRSIRECIRHFPAEYLLKPPAGVTILTVLYLLSSTLFRKMTPYVLYIKFNVDSYSSPNVYTVVNFLSLILEFFIKLPLENLLRKEQVRFLLANKPTDKEKVISIKKVQMIVDFNDVWKTNDDTDALSSDSTLLSKIKCLGLFNGWRVGVLNVIGFYGYNILKSNGADFREERL</sequence>
<keyword evidence="7" id="KW-1185">Reference proteome</keyword>
<keyword evidence="2" id="KW-0812">Transmembrane</keyword>
<feature type="compositionally biased region" description="Low complexity" evidence="5">
    <location>
        <begin position="312"/>
        <end position="333"/>
    </location>
</feature>
<feature type="region of interest" description="Disordered" evidence="5">
    <location>
        <begin position="177"/>
        <end position="202"/>
    </location>
</feature>
<dbReference type="GeneID" id="66116670"/>
<keyword evidence="4" id="KW-0472">Membrane</keyword>
<evidence type="ECO:0000313" key="7">
    <source>
        <dbReference type="Proteomes" id="UP000790833"/>
    </source>
</evidence>
<evidence type="ECO:0000313" key="6">
    <source>
        <dbReference type="EMBL" id="KAG7195533.1"/>
    </source>
</evidence>
<name>A0A9P7VDJ8_9ASCO</name>
<dbReference type="SUPFAM" id="SSF103506">
    <property type="entry name" value="Mitochondrial carrier"/>
    <property type="match status" value="1"/>
</dbReference>
<evidence type="ECO:0000256" key="3">
    <source>
        <dbReference type="ARBA" id="ARBA00022989"/>
    </source>
</evidence>
<evidence type="ECO:0000256" key="5">
    <source>
        <dbReference type="SAM" id="MobiDB-lite"/>
    </source>
</evidence>
<keyword evidence="3" id="KW-1133">Transmembrane helix</keyword>
<dbReference type="OrthoDB" id="77989at2759"/>
<dbReference type="EMBL" id="JAHMUF010000003">
    <property type="protein sequence ID" value="KAG7195533.1"/>
    <property type="molecule type" value="Genomic_DNA"/>
</dbReference>
<gene>
    <name evidence="6" type="primary">UGO1</name>
    <name evidence="6" type="ORF">KQ657_003296</name>
</gene>
<accession>A0A9P7VDJ8</accession>
<comment type="caution">
    <text evidence="6">The sequence shown here is derived from an EMBL/GenBank/DDBJ whole genome shotgun (WGS) entry which is preliminary data.</text>
</comment>
<comment type="subcellular location">
    <subcellularLocation>
        <location evidence="1">Membrane</location>
    </subcellularLocation>
</comment>
<evidence type="ECO:0000256" key="1">
    <source>
        <dbReference type="ARBA" id="ARBA00004370"/>
    </source>
</evidence>
<protein>
    <submittedName>
        <fullName evidence="6">Mitochondrial fusion and transport protein ugo1</fullName>
    </submittedName>
</protein>
<dbReference type="RefSeq" id="XP_043051078.1">
    <property type="nucleotide sequence ID" value="XM_043194026.1"/>
</dbReference>
<dbReference type="InterPro" id="IPR023395">
    <property type="entry name" value="MCP_dom_sf"/>
</dbReference>
<feature type="compositionally biased region" description="Polar residues" evidence="5">
    <location>
        <begin position="177"/>
        <end position="188"/>
    </location>
</feature>
<proteinExistence type="predicted"/>
<dbReference type="Proteomes" id="UP000790833">
    <property type="component" value="Unassembled WGS sequence"/>
</dbReference>
<dbReference type="Gene3D" id="1.50.40.10">
    <property type="entry name" value="Mitochondrial carrier domain"/>
    <property type="match status" value="1"/>
</dbReference>
<feature type="region of interest" description="Disordered" evidence="5">
    <location>
        <begin position="311"/>
        <end position="333"/>
    </location>
</feature>
<dbReference type="GO" id="GO:0016020">
    <property type="term" value="C:membrane"/>
    <property type="evidence" value="ECO:0007669"/>
    <property type="project" value="UniProtKB-SubCell"/>
</dbReference>
<reference evidence="6" key="1">
    <citation type="submission" date="2021-03" db="EMBL/GenBank/DDBJ databases">
        <authorList>
            <person name="Palmer J.M."/>
        </authorList>
    </citation>
    <scope>NUCLEOTIDE SEQUENCE</scope>
    <source>
        <strain evidence="6">ARV_011</strain>
    </source>
</reference>
<dbReference type="AlphaFoldDB" id="A0A9P7VDJ8"/>
<evidence type="ECO:0000256" key="2">
    <source>
        <dbReference type="ARBA" id="ARBA00022692"/>
    </source>
</evidence>